<feature type="domain" description="AMP-dependent synthetase/ligase" evidence="1">
    <location>
        <begin position="10"/>
        <end position="373"/>
    </location>
</feature>
<dbReference type="PANTHER" id="PTHR43767">
    <property type="entry name" value="LONG-CHAIN-FATTY-ACID--COA LIGASE"/>
    <property type="match status" value="1"/>
</dbReference>
<dbReference type="GO" id="GO:0016874">
    <property type="term" value="F:ligase activity"/>
    <property type="evidence" value="ECO:0007669"/>
    <property type="project" value="UniProtKB-KW"/>
</dbReference>
<proteinExistence type="predicted"/>
<dbReference type="Pfam" id="PF13193">
    <property type="entry name" value="AMP-binding_C"/>
    <property type="match status" value="1"/>
</dbReference>
<keyword evidence="3" id="KW-0436">Ligase</keyword>
<dbReference type="Gene3D" id="3.40.50.12780">
    <property type="entry name" value="N-terminal domain of ligase-like"/>
    <property type="match status" value="1"/>
</dbReference>
<dbReference type="InterPro" id="IPR042099">
    <property type="entry name" value="ANL_N_sf"/>
</dbReference>
<evidence type="ECO:0000313" key="4">
    <source>
        <dbReference type="Proteomes" id="UP001596422"/>
    </source>
</evidence>
<dbReference type="InterPro" id="IPR050237">
    <property type="entry name" value="ATP-dep_AMP-bd_enzyme"/>
</dbReference>
<dbReference type="InterPro" id="IPR000873">
    <property type="entry name" value="AMP-dep_synth/lig_dom"/>
</dbReference>
<dbReference type="InterPro" id="IPR020845">
    <property type="entry name" value="AMP-binding_CS"/>
</dbReference>
<name>A0ABW1ZUQ5_9GAMM</name>
<dbReference type="Pfam" id="PF00501">
    <property type="entry name" value="AMP-binding"/>
    <property type="match status" value="1"/>
</dbReference>
<evidence type="ECO:0000313" key="3">
    <source>
        <dbReference type="EMBL" id="MFC6669033.1"/>
    </source>
</evidence>
<protein>
    <submittedName>
        <fullName evidence="3">Acyl-CoA ligase (AMP-forming), exosortase A system-associated</fullName>
    </submittedName>
</protein>
<evidence type="ECO:0000259" key="1">
    <source>
        <dbReference type="Pfam" id="PF00501"/>
    </source>
</evidence>
<comment type="caution">
    <text evidence="3">The sequence shown here is derived from an EMBL/GenBank/DDBJ whole genome shotgun (WGS) entry which is preliminary data.</text>
</comment>
<sequence length="538" mass="59415">MHYLLHHLIETRAALAPAQPALYHRQEQLCYGELFARVQQVAGGLRVLGLQRQERVAIYLPKQHETVISLFASALAGGVFVPINPVLKPPQVQHILADCNVRILITSRTRLQQLSPVLAHLRDLKQVVLVDDAPPASHAPYALADWRQLQDAPACSTPPASLTDSDMAAILYTSGSTGKPKGVVLSHRNLMVGAQSVAGYLGNQSDDRILAVLPLSFDAGLSQITTAFEAGACCYLMDFLLPKDVQHQVARHRITGITAVPPLWSQIASLNWNEEMTGSVRYFANTGGHMPRSLLTRLRTLFPDARPFLMYGLTEAFRSTYLPPDEVDNRPGSIGKAIPNAEVLVLREDGTPCEPHEPGELVHRGPLVSQGYWNDPEKTRTRFRPFPGQAAGLVFRELAVWSGDTVIRDEEGYLYFVGRRDDMIKTSGYRVSPNEIEEVAYQSGLIRDAVAIGVPHATLGQAILLIVTLPATTDATASCVDILLQRCREQLPNFMVPRKCFIEAELPRNPNGKIDRRALAERHADFFDDHPEPPHAEG</sequence>
<dbReference type="NCBIfam" id="TIGR03098">
    <property type="entry name" value="ligase_PEP_1"/>
    <property type="match status" value="1"/>
</dbReference>
<dbReference type="Proteomes" id="UP001596422">
    <property type="component" value="Unassembled WGS sequence"/>
</dbReference>
<dbReference type="InterPro" id="IPR045851">
    <property type="entry name" value="AMP-bd_C_sf"/>
</dbReference>
<accession>A0ABW1ZUQ5</accession>
<dbReference type="PROSITE" id="PS00455">
    <property type="entry name" value="AMP_BINDING"/>
    <property type="match status" value="1"/>
</dbReference>
<keyword evidence="4" id="KW-1185">Reference proteome</keyword>
<organism evidence="3 4">
    <name type="scientific">Marinobacterium aestuariivivens</name>
    <dbReference type="NCBI Taxonomy" id="1698799"/>
    <lineage>
        <taxon>Bacteria</taxon>
        <taxon>Pseudomonadati</taxon>
        <taxon>Pseudomonadota</taxon>
        <taxon>Gammaproteobacteria</taxon>
        <taxon>Oceanospirillales</taxon>
        <taxon>Oceanospirillaceae</taxon>
        <taxon>Marinobacterium</taxon>
    </lineage>
</organism>
<reference evidence="4" key="1">
    <citation type="journal article" date="2019" name="Int. J. Syst. Evol. Microbiol.">
        <title>The Global Catalogue of Microorganisms (GCM) 10K type strain sequencing project: providing services to taxonomists for standard genome sequencing and annotation.</title>
        <authorList>
            <consortium name="The Broad Institute Genomics Platform"/>
            <consortium name="The Broad Institute Genome Sequencing Center for Infectious Disease"/>
            <person name="Wu L."/>
            <person name="Ma J."/>
        </authorList>
    </citation>
    <scope>NUCLEOTIDE SEQUENCE [LARGE SCALE GENOMIC DNA]</scope>
    <source>
        <strain evidence="4">NBRC 111756</strain>
    </source>
</reference>
<dbReference type="PANTHER" id="PTHR43767:SF1">
    <property type="entry name" value="NONRIBOSOMAL PEPTIDE SYNTHASE PES1 (EUROFUNG)-RELATED"/>
    <property type="match status" value="1"/>
</dbReference>
<dbReference type="RefSeq" id="WP_379907580.1">
    <property type="nucleotide sequence ID" value="NZ_JBHSWE010000001.1"/>
</dbReference>
<gene>
    <name evidence="3" type="ORF">ACFQDL_02080</name>
</gene>
<dbReference type="SUPFAM" id="SSF56801">
    <property type="entry name" value="Acetyl-CoA synthetase-like"/>
    <property type="match status" value="1"/>
</dbReference>
<dbReference type="InterPro" id="IPR025110">
    <property type="entry name" value="AMP-bd_C"/>
</dbReference>
<dbReference type="Gene3D" id="3.30.300.30">
    <property type="match status" value="1"/>
</dbReference>
<evidence type="ECO:0000259" key="2">
    <source>
        <dbReference type="Pfam" id="PF13193"/>
    </source>
</evidence>
<dbReference type="InterPro" id="IPR017529">
    <property type="entry name" value="AcylCoA_ligase_PEP_1"/>
</dbReference>
<dbReference type="EMBL" id="JBHSWE010000001">
    <property type="protein sequence ID" value="MFC6669033.1"/>
    <property type="molecule type" value="Genomic_DNA"/>
</dbReference>
<feature type="domain" description="AMP-binding enzyme C-terminal" evidence="2">
    <location>
        <begin position="435"/>
        <end position="513"/>
    </location>
</feature>